<dbReference type="Gene3D" id="3.40.309.10">
    <property type="entry name" value="Aldehyde Dehydrogenase, Chain A, domain 2"/>
    <property type="match status" value="1"/>
</dbReference>
<feature type="active site" evidence="2">
    <location>
        <position position="266"/>
    </location>
</feature>
<dbReference type="InterPro" id="IPR016160">
    <property type="entry name" value="Ald_DH_CS_CYS"/>
</dbReference>
<feature type="domain" description="Aldehyde dehydrogenase" evidence="4">
    <location>
        <begin position="28"/>
        <end position="487"/>
    </location>
</feature>
<name>A0ABS8CMU6_9RHOB</name>
<comment type="caution">
    <text evidence="5">The sequence shown here is derived from an EMBL/GenBank/DDBJ whole genome shotgun (WGS) entry which is preliminary data.</text>
</comment>
<dbReference type="EMBL" id="JACDXX010000010">
    <property type="protein sequence ID" value="MCB5410718.1"/>
    <property type="molecule type" value="Genomic_DNA"/>
</dbReference>
<dbReference type="InterPro" id="IPR029510">
    <property type="entry name" value="Ald_DH_CS_GLU"/>
</dbReference>
<dbReference type="Gene3D" id="3.40.605.10">
    <property type="entry name" value="Aldehyde Dehydrogenase, Chain A, domain 1"/>
    <property type="match status" value="1"/>
</dbReference>
<dbReference type="CDD" id="cd07112">
    <property type="entry name" value="ALDH_GABALDH-PuuC"/>
    <property type="match status" value="1"/>
</dbReference>
<dbReference type="InterPro" id="IPR016161">
    <property type="entry name" value="Ald_DH/histidinol_DH"/>
</dbReference>
<dbReference type="PROSITE" id="PS00687">
    <property type="entry name" value="ALDEHYDE_DEHYDR_GLU"/>
    <property type="match status" value="1"/>
</dbReference>
<evidence type="ECO:0000256" key="1">
    <source>
        <dbReference type="ARBA" id="ARBA00023002"/>
    </source>
</evidence>
<reference evidence="5 6" key="1">
    <citation type="submission" date="2020-07" db="EMBL/GenBank/DDBJ databases">
        <title>Pseudogemmobacter sp. nov., isolated from poultry manure in Taiwan.</title>
        <authorList>
            <person name="Lin S.-Y."/>
            <person name="Tang Y.-S."/>
            <person name="Young C.-C."/>
        </authorList>
    </citation>
    <scope>NUCLEOTIDE SEQUENCE [LARGE SCALE GENOMIC DNA]</scope>
    <source>
        <strain evidence="5 6">CC-YST710</strain>
    </source>
</reference>
<dbReference type="Pfam" id="PF00171">
    <property type="entry name" value="Aldedh"/>
    <property type="match status" value="1"/>
</dbReference>
<keyword evidence="6" id="KW-1185">Reference proteome</keyword>
<dbReference type="Proteomes" id="UP001198571">
    <property type="component" value="Unassembled WGS sequence"/>
</dbReference>
<dbReference type="InterPro" id="IPR016162">
    <property type="entry name" value="Ald_DH_N"/>
</dbReference>
<evidence type="ECO:0000256" key="3">
    <source>
        <dbReference type="RuleBase" id="RU003345"/>
    </source>
</evidence>
<dbReference type="PROSITE" id="PS00070">
    <property type="entry name" value="ALDEHYDE_DEHYDR_CYS"/>
    <property type="match status" value="1"/>
</dbReference>
<evidence type="ECO:0000313" key="5">
    <source>
        <dbReference type="EMBL" id="MCB5410718.1"/>
    </source>
</evidence>
<gene>
    <name evidence="5" type="ORF">H0485_12010</name>
</gene>
<dbReference type="PANTHER" id="PTHR11699">
    <property type="entry name" value="ALDEHYDE DEHYDROGENASE-RELATED"/>
    <property type="match status" value="1"/>
</dbReference>
<evidence type="ECO:0000259" key="4">
    <source>
        <dbReference type="Pfam" id="PF00171"/>
    </source>
</evidence>
<dbReference type="SUPFAM" id="SSF53720">
    <property type="entry name" value="ALDH-like"/>
    <property type="match status" value="1"/>
</dbReference>
<accession>A0ABS8CMU6</accession>
<proteinExistence type="inferred from homology"/>
<dbReference type="RefSeq" id="WP_226935860.1">
    <property type="nucleotide sequence ID" value="NZ_JACDXX010000010.1"/>
</dbReference>
<keyword evidence="1 3" id="KW-0560">Oxidoreductase</keyword>
<sequence>MSFTHAEWQAKAAALSIETRAFIGGQYVAAASGKTFTKLNPATGAVLGEIAACDIEDVNRAVIAARAAFEAGHWARMAPKERKLRLMRFAELLLENRSELALLESLDTGKTIANAYGDDIPGAANCIRWFGELIDKVYDEVAPTAGSAVALIRREAIGVVGAVVPWNYPLLMTAWKIAPILAAGNSCVLKPAEQSPLTGIRIGQLAIEAGIPEVVLNVVPGMGETAGRAIGLHMDIDAVAFTGSTEVGKYFMTYSGQSNLKRVGLECGGKSPNIVLADCPNLDAAVEGSAWAIFYNAGETCSAGSRILVEEPIRDEFVEKLSAFANNLRVGDPLNPATQMGALVEDKHTDRVLSYIEIGKGEGATLAAGGARIQGNFVQPTVFADVKNEMRIAQEEIFGPVASVITIKDFDEGLRLGNDSIYGLGAGVWTSDLQTAFRASNELRAGVVWINSFDAGDITTPFGGFKQSGFGRDKSAHAFDKYTDLKTTWINLA</sequence>
<comment type="similarity">
    <text evidence="3">Belongs to the aldehyde dehydrogenase family.</text>
</comment>
<dbReference type="InterPro" id="IPR016163">
    <property type="entry name" value="Ald_DH_C"/>
</dbReference>
<evidence type="ECO:0000313" key="6">
    <source>
        <dbReference type="Proteomes" id="UP001198571"/>
    </source>
</evidence>
<protein>
    <submittedName>
        <fullName evidence="5">Aldehyde dehydrogenase</fullName>
    </submittedName>
</protein>
<organism evidence="5 6">
    <name type="scientific">Pseudogemmobacter faecipullorum</name>
    <dbReference type="NCBI Taxonomy" id="2755041"/>
    <lineage>
        <taxon>Bacteria</taxon>
        <taxon>Pseudomonadati</taxon>
        <taxon>Pseudomonadota</taxon>
        <taxon>Alphaproteobacteria</taxon>
        <taxon>Rhodobacterales</taxon>
        <taxon>Paracoccaceae</taxon>
        <taxon>Pseudogemmobacter</taxon>
    </lineage>
</organism>
<dbReference type="InterPro" id="IPR015590">
    <property type="entry name" value="Aldehyde_DH_dom"/>
</dbReference>
<evidence type="ECO:0000256" key="2">
    <source>
        <dbReference type="PROSITE-ProRule" id="PRU10007"/>
    </source>
</evidence>